<protein>
    <submittedName>
        <fullName evidence="2">Uncharacterized protein</fullName>
    </submittedName>
</protein>
<sequence length="97" mass="10005">MLSRVRNGLFREPSGRPQTLVMFGGAVVLSGLAGYGYVVGGTRLVWTVAMAVGFALSGVAEALPAGRRRAAGGLRIAAIVLMLSLIGVVAFAPEYVV</sequence>
<dbReference type="InterPro" id="IPR058324">
    <property type="entry name" value="DUF8011"/>
</dbReference>
<keyword evidence="1" id="KW-1133">Transmembrane helix</keyword>
<evidence type="ECO:0000256" key="1">
    <source>
        <dbReference type="SAM" id="Phobius"/>
    </source>
</evidence>
<reference evidence="2 3" key="1">
    <citation type="submission" date="2020-08" db="EMBL/GenBank/DDBJ databases">
        <authorList>
            <person name="Seo M.-J."/>
        </authorList>
    </citation>
    <scope>NUCLEOTIDE SEQUENCE [LARGE SCALE GENOMIC DNA]</scope>
    <source>
        <strain evidence="2 3">MBLA0160</strain>
    </source>
</reference>
<dbReference type="EMBL" id="JACKXD010000003">
    <property type="protein sequence ID" value="MBB6646549.1"/>
    <property type="molecule type" value="Genomic_DNA"/>
</dbReference>
<feature type="transmembrane region" description="Helical" evidence="1">
    <location>
        <begin position="76"/>
        <end position="96"/>
    </location>
</feature>
<keyword evidence="1" id="KW-0812">Transmembrane</keyword>
<evidence type="ECO:0000313" key="3">
    <source>
        <dbReference type="Proteomes" id="UP000546257"/>
    </source>
</evidence>
<dbReference type="AlphaFoldDB" id="A0A7J9SKA6"/>
<feature type="transmembrane region" description="Helical" evidence="1">
    <location>
        <begin position="20"/>
        <end position="38"/>
    </location>
</feature>
<dbReference type="Proteomes" id="UP000546257">
    <property type="component" value="Unassembled WGS sequence"/>
</dbReference>
<accession>A0A7J9SKA6</accession>
<dbReference type="RefSeq" id="WP_185192916.1">
    <property type="nucleotide sequence ID" value="NZ_JACKXD010000003.1"/>
</dbReference>
<organism evidence="2 3">
    <name type="scientific">Halobellus ruber</name>
    <dbReference type="NCBI Taxonomy" id="2761102"/>
    <lineage>
        <taxon>Archaea</taxon>
        <taxon>Methanobacteriati</taxon>
        <taxon>Methanobacteriota</taxon>
        <taxon>Stenosarchaea group</taxon>
        <taxon>Halobacteria</taxon>
        <taxon>Halobacteriales</taxon>
        <taxon>Haloferacaceae</taxon>
        <taxon>Halobellus</taxon>
    </lineage>
</organism>
<name>A0A7J9SKA6_9EURY</name>
<comment type="caution">
    <text evidence="2">The sequence shown here is derived from an EMBL/GenBank/DDBJ whole genome shotgun (WGS) entry which is preliminary data.</text>
</comment>
<dbReference type="Pfam" id="PF26041">
    <property type="entry name" value="DUF8011"/>
    <property type="match status" value="1"/>
</dbReference>
<keyword evidence="3" id="KW-1185">Reference proteome</keyword>
<gene>
    <name evidence="2" type="ORF">H5V44_09645</name>
</gene>
<keyword evidence="1" id="KW-0472">Membrane</keyword>
<feature type="transmembrane region" description="Helical" evidence="1">
    <location>
        <begin position="44"/>
        <end position="64"/>
    </location>
</feature>
<evidence type="ECO:0000313" key="2">
    <source>
        <dbReference type="EMBL" id="MBB6646549.1"/>
    </source>
</evidence>
<proteinExistence type="predicted"/>